<dbReference type="InterPro" id="IPR010653">
    <property type="entry name" value="NlpB/DapX"/>
</dbReference>
<reference evidence="1" key="1">
    <citation type="submission" date="2016-10" db="EMBL/GenBank/DDBJ databases">
        <authorList>
            <person name="de Groot N.N."/>
        </authorList>
    </citation>
    <scope>NUCLEOTIDE SEQUENCE</scope>
</reference>
<protein>
    <submittedName>
        <fullName evidence="1">Outer membrane protein NlpB, lipoprotein component of the protein assembly complex (Forms a complex with YaeT, YfiO, and YfgL) Lipoprotein-34</fullName>
    </submittedName>
</protein>
<dbReference type="Pfam" id="PF06804">
    <property type="entry name" value="Lipoprotein_18"/>
    <property type="match status" value="1"/>
</dbReference>
<gene>
    <name evidence="1" type="ORF">MNB_SUP05-5-173</name>
</gene>
<dbReference type="EMBL" id="FPHJ01000011">
    <property type="protein sequence ID" value="SFV53551.1"/>
    <property type="molecule type" value="Genomic_DNA"/>
</dbReference>
<dbReference type="AlphaFoldDB" id="A0A1W1BJB2"/>
<name>A0A1W1BJB2_9ZZZZ</name>
<dbReference type="Gene3D" id="3.30.310.170">
    <property type="entry name" value="Outer membrane protein assembly factor BamC"/>
    <property type="match status" value="2"/>
</dbReference>
<dbReference type="InterPro" id="IPR042268">
    <property type="entry name" value="BamC_C"/>
</dbReference>
<sequence>MKNISIIVLISLSLSACFGIGGKTANKELGKRDIKYYADKSVAALEVPPDLTKPDETNALDVSDIVQVDETLADFSKQKKEKILTPPTGIVVKKDGNQRWLLVDKPANVIWNKVKKFLTNNGFVIEKSNKRIGLMETNFLENKPDIPKQSLGIIRSALKKALNQTFSTGIIDKYKVRLEPNKNGKMTEVFLTLISMEEVVTNEGSDEENTIWQPRKTDTGLEIEMLYRLMLFLGADKEKAKKNIKNPLEKKKIKVAFKETLGGNTKLIFPLNFKETWVQMNNALDKLNVVIDDKDILEGAFYIQTSNPENRNFLDKLFGKDAIKQTYQLLLKKQSNKETVVLFNIIGNEDVNVKKGIKYGKTFLKQIADTFK</sequence>
<accession>A0A1W1BJB2</accession>
<organism evidence="1">
    <name type="scientific">hydrothermal vent metagenome</name>
    <dbReference type="NCBI Taxonomy" id="652676"/>
    <lineage>
        <taxon>unclassified sequences</taxon>
        <taxon>metagenomes</taxon>
        <taxon>ecological metagenomes</taxon>
    </lineage>
</organism>
<dbReference type="PROSITE" id="PS51257">
    <property type="entry name" value="PROKAR_LIPOPROTEIN"/>
    <property type="match status" value="1"/>
</dbReference>
<proteinExistence type="predicted"/>
<keyword evidence="1" id="KW-0449">Lipoprotein</keyword>
<evidence type="ECO:0000313" key="1">
    <source>
        <dbReference type="EMBL" id="SFV53551.1"/>
    </source>
</evidence>